<gene>
    <name evidence="1" type="ORF">BGZ96_000472</name>
</gene>
<evidence type="ECO:0000313" key="1">
    <source>
        <dbReference type="EMBL" id="KAG0282442.1"/>
    </source>
</evidence>
<proteinExistence type="predicted"/>
<protein>
    <submittedName>
        <fullName evidence="1">Uncharacterized protein</fullName>
    </submittedName>
</protein>
<dbReference type="EMBL" id="JAAAIM010001063">
    <property type="protein sequence ID" value="KAG0282442.1"/>
    <property type="molecule type" value="Genomic_DNA"/>
</dbReference>
<evidence type="ECO:0000313" key="2">
    <source>
        <dbReference type="Proteomes" id="UP001194696"/>
    </source>
</evidence>
<keyword evidence="2" id="KW-1185">Reference proteome</keyword>
<name>A0ABQ7JQ51_9FUNG</name>
<comment type="caution">
    <text evidence="1">The sequence shown here is derived from an EMBL/GenBank/DDBJ whole genome shotgun (WGS) entry which is preliminary data.</text>
</comment>
<accession>A0ABQ7JQ51</accession>
<sequence>MVSPQVVLKLAVPLVDAAFKLLTNSLNETLGYMLKQYGALITQDQCDKNEISYNNSKWRIIVRCTGCIAYEDARQLLAKLIYEVEPHLAVKSIHFEETSILSMLSNDRKLIATVTLGESSMELYECSRSSPNFPKPCVDAEHQFRKTAWNDWKKIIGF</sequence>
<organism evidence="1 2">
    <name type="scientific">Linnemannia gamsii</name>
    <dbReference type="NCBI Taxonomy" id="64522"/>
    <lineage>
        <taxon>Eukaryota</taxon>
        <taxon>Fungi</taxon>
        <taxon>Fungi incertae sedis</taxon>
        <taxon>Mucoromycota</taxon>
        <taxon>Mortierellomycotina</taxon>
        <taxon>Mortierellomycetes</taxon>
        <taxon>Mortierellales</taxon>
        <taxon>Mortierellaceae</taxon>
        <taxon>Linnemannia</taxon>
    </lineage>
</organism>
<dbReference type="Proteomes" id="UP001194696">
    <property type="component" value="Unassembled WGS sequence"/>
</dbReference>
<reference evidence="1 2" key="1">
    <citation type="journal article" date="2020" name="Fungal Divers.">
        <title>Resolving the Mortierellaceae phylogeny through synthesis of multi-gene phylogenetics and phylogenomics.</title>
        <authorList>
            <person name="Vandepol N."/>
            <person name="Liber J."/>
            <person name="Desiro A."/>
            <person name="Na H."/>
            <person name="Kennedy M."/>
            <person name="Barry K."/>
            <person name="Grigoriev I.V."/>
            <person name="Miller A.N."/>
            <person name="O'Donnell K."/>
            <person name="Stajich J.E."/>
            <person name="Bonito G."/>
        </authorList>
    </citation>
    <scope>NUCLEOTIDE SEQUENCE [LARGE SCALE GENOMIC DNA]</scope>
    <source>
        <strain evidence="1 2">AD045</strain>
    </source>
</reference>